<organism evidence="1 2">
    <name type="scientific">Calocera viscosa (strain TUFC12733)</name>
    <dbReference type="NCBI Taxonomy" id="1330018"/>
    <lineage>
        <taxon>Eukaryota</taxon>
        <taxon>Fungi</taxon>
        <taxon>Dikarya</taxon>
        <taxon>Basidiomycota</taxon>
        <taxon>Agaricomycotina</taxon>
        <taxon>Dacrymycetes</taxon>
        <taxon>Dacrymycetales</taxon>
        <taxon>Dacrymycetaceae</taxon>
        <taxon>Calocera</taxon>
    </lineage>
</organism>
<dbReference type="InterPro" id="IPR037238">
    <property type="entry name" value="YbiA-like_sf"/>
</dbReference>
<sequence length="101" mass="11454">MVADLPAPNPVLNIFEDLPEEYWYELTSVSPHAIEYMGKVYPTAEHLFQALKFLSTHADISDYLRSLPTPQEVRVEAAKRYEHLLPQGFYTAADGAYPPVT</sequence>
<reference evidence="1 2" key="1">
    <citation type="journal article" date="2016" name="Mol. Biol. Evol.">
        <title>Comparative Genomics of Early-Diverging Mushroom-Forming Fungi Provides Insights into the Origins of Lignocellulose Decay Capabilities.</title>
        <authorList>
            <person name="Nagy L.G."/>
            <person name="Riley R."/>
            <person name="Tritt A."/>
            <person name="Adam C."/>
            <person name="Daum C."/>
            <person name="Floudas D."/>
            <person name="Sun H."/>
            <person name="Yadav J.S."/>
            <person name="Pangilinan J."/>
            <person name="Larsson K.H."/>
            <person name="Matsuura K."/>
            <person name="Barry K."/>
            <person name="Labutti K."/>
            <person name="Kuo R."/>
            <person name="Ohm R.A."/>
            <person name="Bhattacharya S.S."/>
            <person name="Shirouzu T."/>
            <person name="Yoshinaga Y."/>
            <person name="Martin F.M."/>
            <person name="Grigoriev I.V."/>
            <person name="Hibbett D.S."/>
        </authorList>
    </citation>
    <scope>NUCLEOTIDE SEQUENCE [LARGE SCALE GENOMIC DNA]</scope>
    <source>
        <strain evidence="1 2">TUFC12733</strain>
    </source>
</reference>
<gene>
    <name evidence="1" type="ORF">CALVIDRAFT_566872</name>
</gene>
<proteinExistence type="predicted"/>
<dbReference type="AlphaFoldDB" id="A0A167J214"/>
<protein>
    <submittedName>
        <fullName evidence="1">Uncharacterized protein</fullName>
    </submittedName>
</protein>
<dbReference type="Gene3D" id="1.10.357.40">
    <property type="entry name" value="YbiA-like"/>
    <property type="match status" value="1"/>
</dbReference>
<evidence type="ECO:0000313" key="1">
    <source>
        <dbReference type="EMBL" id="KZO93162.1"/>
    </source>
</evidence>
<name>A0A167J214_CALVF</name>
<accession>A0A167J214</accession>
<evidence type="ECO:0000313" key="2">
    <source>
        <dbReference type="Proteomes" id="UP000076738"/>
    </source>
</evidence>
<dbReference type="Proteomes" id="UP000076738">
    <property type="component" value="Unassembled WGS sequence"/>
</dbReference>
<dbReference type="OrthoDB" id="206452at2759"/>
<keyword evidence="2" id="KW-1185">Reference proteome</keyword>
<dbReference type="SUPFAM" id="SSF143990">
    <property type="entry name" value="YbiA-like"/>
    <property type="match status" value="1"/>
</dbReference>
<dbReference type="EMBL" id="KV417304">
    <property type="protein sequence ID" value="KZO93162.1"/>
    <property type="molecule type" value="Genomic_DNA"/>
</dbReference>